<sequence length="192" mass="21695">MLPYPKSELFVARNAFAQRWRSALDASSWYKDGYIESIRRVDSLHQNHPPYIQIRNADSYPFLDADTCVPPVHFFPSSLRPKKASKAYQLPDPYGMNTSQDDQPVVQVGSEVKSVDRKRRLKLPPPSLAAKSKQVHLKKGMNVPAVGDVCHFGECNNSVEMDRKGIDISFLAESGHLSRSQTHVNQKRKACE</sequence>
<keyword evidence="2" id="KW-1185">Reference proteome</keyword>
<protein>
    <submittedName>
        <fullName evidence="1">Expressed conserved protein</fullName>
    </submittedName>
</protein>
<dbReference type="AlphaFoldDB" id="A0A087VYL5"/>
<evidence type="ECO:0000313" key="1">
    <source>
        <dbReference type="EMBL" id="CDI97284.1"/>
    </source>
</evidence>
<proteinExistence type="predicted"/>
<gene>
    <name evidence="1" type="ORF">EmuJ_000105100</name>
</gene>
<dbReference type="Proteomes" id="UP000017246">
    <property type="component" value="Unassembled WGS sequence"/>
</dbReference>
<dbReference type="EMBL" id="LN902844">
    <property type="protein sequence ID" value="CDI97284.1"/>
    <property type="molecule type" value="Genomic_DNA"/>
</dbReference>
<name>A0A087VYL5_ECHMU</name>
<reference evidence="1" key="1">
    <citation type="journal article" date="2013" name="Nature">
        <title>The genomes of four tapeworm species reveal adaptations to parasitism.</title>
        <authorList>
            <person name="Tsai I.J."/>
            <person name="Zarowiecki M."/>
            <person name="Holroyd N."/>
            <person name="Garciarrubio A."/>
            <person name="Sanchez-Flores A."/>
            <person name="Brooks K.L."/>
            <person name="Tracey A."/>
            <person name="Bobes R.J."/>
            <person name="Fragoso G."/>
            <person name="Sciutto E."/>
            <person name="Aslett M."/>
            <person name="Beasley H."/>
            <person name="Bennett H.M."/>
            <person name="Cai J."/>
            <person name="Camicia F."/>
            <person name="Clark R."/>
            <person name="Cucher M."/>
            <person name="De Silva N."/>
            <person name="Day T.A."/>
            <person name="Deplazes P."/>
            <person name="Estrada K."/>
            <person name="Fernandez C."/>
            <person name="Holland P.W."/>
            <person name="Hou J."/>
            <person name="Hu S."/>
            <person name="Huckvale T."/>
            <person name="Hung S.S."/>
            <person name="Kamenetzky L."/>
            <person name="Keane J.A."/>
            <person name="Kiss F."/>
            <person name="Koziol U."/>
            <person name="Lambert O."/>
            <person name="Liu K."/>
            <person name="Luo X."/>
            <person name="Luo Y."/>
            <person name="Macchiaroli N."/>
            <person name="Nichol S."/>
            <person name="Paps J."/>
            <person name="Parkinson J."/>
            <person name="Pouchkina-Stantcheva N."/>
            <person name="Riddiford N."/>
            <person name="Rosenzvit M."/>
            <person name="Salinas G."/>
            <person name="Wasmuth J.D."/>
            <person name="Zamanian M."/>
            <person name="Zheng Y."/>
            <person name="Cai X."/>
            <person name="Soberon X."/>
            <person name="Olson P.D."/>
            <person name="Laclette J.P."/>
            <person name="Brehm K."/>
            <person name="Berriman M."/>
            <person name="Garciarrubio A."/>
            <person name="Bobes R.J."/>
            <person name="Fragoso G."/>
            <person name="Sanchez-Flores A."/>
            <person name="Estrada K."/>
            <person name="Cevallos M.A."/>
            <person name="Morett E."/>
            <person name="Gonzalez V."/>
            <person name="Portillo T."/>
            <person name="Ochoa-Leyva A."/>
            <person name="Jose M.V."/>
            <person name="Sciutto E."/>
            <person name="Landa A."/>
            <person name="Jimenez L."/>
            <person name="Valdes V."/>
            <person name="Carrero J.C."/>
            <person name="Larralde C."/>
            <person name="Morales-Montor J."/>
            <person name="Limon-Lason J."/>
            <person name="Soberon X."/>
            <person name="Laclette J.P."/>
        </authorList>
    </citation>
    <scope>NUCLEOTIDE SEQUENCE [LARGE SCALE GENOMIC DNA]</scope>
</reference>
<organism evidence="1 2">
    <name type="scientific">Echinococcus multilocularis</name>
    <name type="common">Fox tapeworm</name>
    <dbReference type="NCBI Taxonomy" id="6211"/>
    <lineage>
        <taxon>Eukaryota</taxon>
        <taxon>Metazoa</taxon>
        <taxon>Spiralia</taxon>
        <taxon>Lophotrochozoa</taxon>
        <taxon>Platyhelminthes</taxon>
        <taxon>Cestoda</taxon>
        <taxon>Eucestoda</taxon>
        <taxon>Cyclophyllidea</taxon>
        <taxon>Taeniidae</taxon>
        <taxon>Echinococcus</taxon>
    </lineage>
</organism>
<dbReference type="OMA" id="PPQINIR"/>
<reference evidence="1" key="2">
    <citation type="submission" date="2015-11" db="EMBL/GenBank/DDBJ databases">
        <authorList>
            <person name="Zhang Y."/>
            <person name="Guo Z."/>
        </authorList>
    </citation>
    <scope>NUCLEOTIDE SEQUENCE</scope>
</reference>
<evidence type="ECO:0000313" key="2">
    <source>
        <dbReference type="Proteomes" id="UP000017246"/>
    </source>
</evidence>
<accession>A0A087VYL5</accession>